<evidence type="ECO:0000256" key="5">
    <source>
        <dbReference type="SAM" id="Phobius"/>
    </source>
</evidence>
<evidence type="ECO:0000313" key="8">
    <source>
        <dbReference type="Proteomes" id="UP000245765"/>
    </source>
</evidence>
<gene>
    <name evidence="7" type="ORF">DFH01_23310</name>
</gene>
<dbReference type="InterPro" id="IPR009915">
    <property type="entry name" value="NnrU_dom"/>
</dbReference>
<keyword evidence="8" id="KW-1185">Reference proteome</keyword>
<keyword evidence="4 5" id="KW-0472">Membrane</keyword>
<organism evidence="7 8">
    <name type="scientific">Falsiroseomonas bella</name>
    <dbReference type="NCBI Taxonomy" id="2184016"/>
    <lineage>
        <taxon>Bacteria</taxon>
        <taxon>Pseudomonadati</taxon>
        <taxon>Pseudomonadota</taxon>
        <taxon>Alphaproteobacteria</taxon>
        <taxon>Acetobacterales</taxon>
        <taxon>Roseomonadaceae</taxon>
        <taxon>Falsiroseomonas</taxon>
    </lineage>
</organism>
<evidence type="ECO:0000259" key="6">
    <source>
        <dbReference type="Pfam" id="PF07298"/>
    </source>
</evidence>
<dbReference type="AlphaFoldDB" id="A0A317F8Z4"/>
<comment type="subcellular location">
    <subcellularLocation>
        <location evidence="1">Membrane</location>
        <topology evidence="1">Multi-pass membrane protein</topology>
    </subcellularLocation>
</comment>
<feature type="transmembrane region" description="Helical" evidence="5">
    <location>
        <begin position="38"/>
        <end position="58"/>
    </location>
</feature>
<feature type="transmembrane region" description="Helical" evidence="5">
    <location>
        <begin position="190"/>
        <end position="210"/>
    </location>
</feature>
<feature type="domain" description="NnrU" evidence="6">
    <location>
        <begin position="9"/>
        <end position="212"/>
    </location>
</feature>
<keyword evidence="2 5" id="KW-0812">Transmembrane</keyword>
<dbReference type="EMBL" id="QGNA01000005">
    <property type="protein sequence ID" value="PWS35235.1"/>
    <property type="molecule type" value="Genomic_DNA"/>
</dbReference>
<evidence type="ECO:0000256" key="2">
    <source>
        <dbReference type="ARBA" id="ARBA00022692"/>
    </source>
</evidence>
<dbReference type="Proteomes" id="UP000245765">
    <property type="component" value="Unassembled WGS sequence"/>
</dbReference>
<evidence type="ECO:0000313" key="7">
    <source>
        <dbReference type="EMBL" id="PWS35235.1"/>
    </source>
</evidence>
<feature type="transmembrane region" description="Helical" evidence="5">
    <location>
        <begin position="70"/>
        <end position="94"/>
    </location>
</feature>
<dbReference type="RefSeq" id="WP_109872880.1">
    <property type="nucleotide sequence ID" value="NZ_QGNA01000005.1"/>
</dbReference>
<accession>A0A317F8Z4</accession>
<feature type="transmembrane region" description="Helical" evidence="5">
    <location>
        <begin position="6"/>
        <end position="26"/>
    </location>
</feature>
<name>A0A317F8Z4_9PROT</name>
<keyword evidence="3 5" id="KW-1133">Transmembrane helix</keyword>
<feature type="transmembrane region" description="Helical" evidence="5">
    <location>
        <begin position="115"/>
        <end position="135"/>
    </location>
</feature>
<evidence type="ECO:0000256" key="4">
    <source>
        <dbReference type="ARBA" id="ARBA00023136"/>
    </source>
</evidence>
<evidence type="ECO:0000256" key="1">
    <source>
        <dbReference type="ARBA" id="ARBA00004141"/>
    </source>
</evidence>
<feature type="transmembrane region" description="Helical" evidence="5">
    <location>
        <begin position="141"/>
        <end position="161"/>
    </location>
</feature>
<dbReference type="OrthoDB" id="5293641at2"/>
<evidence type="ECO:0000256" key="3">
    <source>
        <dbReference type="ARBA" id="ARBA00022989"/>
    </source>
</evidence>
<protein>
    <submittedName>
        <fullName evidence="7">NnrU family protein</fullName>
    </submittedName>
</protein>
<dbReference type="Pfam" id="PF07298">
    <property type="entry name" value="NnrU"/>
    <property type="match status" value="1"/>
</dbReference>
<proteinExistence type="predicted"/>
<comment type="caution">
    <text evidence="7">The sequence shown here is derived from an EMBL/GenBank/DDBJ whole genome shotgun (WGS) entry which is preliminary data.</text>
</comment>
<sequence length="217" mass="22967">MGGWGEYAAAWAVFLASHMLPARPALRGPIVDVVGERAFLAAYSALSILILAWMIGAAGRAPFVPVWGWAWWQAWVVNVAMVAACLLAALGVAVPNPFSIAGARNDRYDPARPGVLALTRHPVLLALALWSGAHLLPNGDLAHVLLFGPFAAISLLGMRALDARRRRRWGTGRFDALLPRGPARLAPARLAAGLALWAALAASHAAVIGVPPWPLPP</sequence>
<reference evidence="8" key="1">
    <citation type="submission" date="2018-05" db="EMBL/GenBank/DDBJ databases">
        <authorList>
            <person name="Du Z."/>
            <person name="Wang X."/>
        </authorList>
    </citation>
    <scope>NUCLEOTIDE SEQUENCE [LARGE SCALE GENOMIC DNA]</scope>
    <source>
        <strain evidence="8">CQN31</strain>
    </source>
</reference>
<dbReference type="GO" id="GO:0016020">
    <property type="term" value="C:membrane"/>
    <property type="evidence" value="ECO:0007669"/>
    <property type="project" value="UniProtKB-SubCell"/>
</dbReference>